<dbReference type="InterPro" id="IPR013976">
    <property type="entry name" value="HDOD"/>
</dbReference>
<dbReference type="AlphaFoldDB" id="A0A410JYL3"/>
<reference evidence="2 3" key="1">
    <citation type="submission" date="2019-01" db="EMBL/GenBank/DDBJ databases">
        <title>Geovibrio thiophilus DSM 11263, complete genome.</title>
        <authorList>
            <person name="Spring S."/>
            <person name="Bunk B."/>
            <person name="Sproer C."/>
        </authorList>
    </citation>
    <scope>NUCLEOTIDE SEQUENCE [LARGE SCALE GENOMIC DNA]</scope>
    <source>
        <strain evidence="2 3">DSM 11263</strain>
    </source>
</reference>
<dbReference type="Gene3D" id="1.10.3210.10">
    <property type="entry name" value="Hypothetical protein af1432"/>
    <property type="match status" value="1"/>
</dbReference>
<proteinExistence type="predicted"/>
<dbReference type="InterPro" id="IPR052340">
    <property type="entry name" value="RNase_Y/CdgJ"/>
</dbReference>
<organism evidence="2 3">
    <name type="scientific">Geovibrio thiophilus</name>
    <dbReference type="NCBI Taxonomy" id="139438"/>
    <lineage>
        <taxon>Bacteria</taxon>
        <taxon>Pseudomonadati</taxon>
        <taxon>Deferribacterota</taxon>
        <taxon>Deferribacteres</taxon>
        <taxon>Deferribacterales</taxon>
        <taxon>Geovibrionaceae</taxon>
        <taxon>Geovibrio</taxon>
    </lineage>
</organism>
<dbReference type="Proteomes" id="UP000287502">
    <property type="component" value="Chromosome"/>
</dbReference>
<feature type="domain" description="HDOD" evidence="1">
    <location>
        <begin position="20"/>
        <end position="213"/>
    </location>
</feature>
<gene>
    <name evidence="2" type="ORF">EP073_07000</name>
</gene>
<evidence type="ECO:0000259" key="1">
    <source>
        <dbReference type="PROSITE" id="PS51833"/>
    </source>
</evidence>
<dbReference type="PROSITE" id="PS51833">
    <property type="entry name" value="HDOD"/>
    <property type="match status" value="1"/>
</dbReference>
<evidence type="ECO:0000313" key="2">
    <source>
        <dbReference type="EMBL" id="QAR33155.1"/>
    </source>
</evidence>
<dbReference type="EMBL" id="CP035108">
    <property type="protein sequence ID" value="QAR33155.1"/>
    <property type="molecule type" value="Genomic_DNA"/>
</dbReference>
<keyword evidence="3" id="KW-1185">Reference proteome</keyword>
<dbReference type="PANTHER" id="PTHR33525">
    <property type="match status" value="1"/>
</dbReference>
<dbReference type="OrthoDB" id="355331at2"/>
<protein>
    <submittedName>
        <fullName evidence="2">HDOD domain-containing protein</fullName>
    </submittedName>
</protein>
<dbReference type="PANTHER" id="PTHR33525:SF3">
    <property type="entry name" value="RIBONUCLEASE Y"/>
    <property type="match status" value="1"/>
</dbReference>
<name>A0A410JYL3_9BACT</name>
<evidence type="ECO:0000313" key="3">
    <source>
        <dbReference type="Proteomes" id="UP000287502"/>
    </source>
</evidence>
<dbReference type="RefSeq" id="WP_128466441.1">
    <property type="nucleotide sequence ID" value="NZ_CP035108.1"/>
</dbReference>
<dbReference type="SUPFAM" id="SSF109604">
    <property type="entry name" value="HD-domain/PDEase-like"/>
    <property type="match status" value="1"/>
</dbReference>
<dbReference type="KEGG" id="gtl:EP073_07000"/>
<dbReference type="Pfam" id="PF08668">
    <property type="entry name" value="HDOD"/>
    <property type="match status" value="1"/>
</dbReference>
<sequence>MQRINESDKLKSILDSVRDFPPIPQTAFKVVKILENPEYHVTDLVYCVSKDMGLTTEILRLANSALYNPSTKISTIKQAITYLGMNTVKNLVISLSSKALFGSGNLRLLEQKLWEHSLTVAISARLTALRVRPALAEECFIIGLLHDLGQLILAKEVHSYEAIVQDAYNKKLDLRQMENENLGFDHTDVGGLALEKWGMPAHLTDVVRWHHQPDKSKYRDLAHLICFANNLTKSKLIGINNHHDIEKFQHSMKYLGMTPEDGDELESALMDIYEKEKELFKI</sequence>
<accession>A0A410JYL3</accession>